<dbReference type="InterPro" id="IPR017441">
    <property type="entry name" value="Protein_kinase_ATP_BS"/>
</dbReference>
<gene>
    <name evidence="15" type="ORF">L484_004332</name>
</gene>
<dbReference type="InterPro" id="IPR008271">
    <property type="entry name" value="Ser/Thr_kinase_AS"/>
</dbReference>
<reference evidence="16" key="1">
    <citation type="submission" date="2013-01" db="EMBL/GenBank/DDBJ databases">
        <title>Draft Genome Sequence of a Mulberry Tree, Morus notabilis C.K. Schneid.</title>
        <authorList>
            <person name="He N."/>
            <person name="Zhao S."/>
        </authorList>
    </citation>
    <scope>NUCLEOTIDE SEQUENCE</scope>
</reference>
<keyword evidence="7 15" id="KW-0418">Kinase</keyword>
<feature type="binding site" evidence="12">
    <location>
        <position position="316"/>
    </location>
    <ligand>
        <name>ATP</name>
        <dbReference type="ChEBI" id="CHEBI:30616"/>
    </ligand>
</feature>
<dbReference type="eggNOG" id="KOG1187">
    <property type="taxonomic scope" value="Eukaryota"/>
</dbReference>
<dbReference type="SMART" id="SM00220">
    <property type="entry name" value="S_TKc"/>
    <property type="match status" value="1"/>
</dbReference>
<dbReference type="STRING" id="981085.W9RRY2"/>
<protein>
    <submittedName>
        <fullName evidence="15">Putative receptor-like protein kinase</fullName>
    </submittedName>
</protein>
<dbReference type="Pfam" id="PF07714">
    <property type="entry name" value="PK_Tyr_Ser-Thr"/>
    <property type="match status" value="1"/>
</dbReference>
<proteinExistence type="predicted"/>
<dbReference type="GO" id="GO:0030247">
    <property type="term" value="F:polysaccharide binding"/>
    <property type="evidence" value="ECO:0007669"/>
    <property type="project" value="InterPro"/>
</dbReference>
<dbReference type="Pfam" id="PF13947">
    <property type="entry name" value="GUB_WAK_bind"/>
    <property type="match status" value="1"/>
</dbReference>
<dbReference type="AlphaFoldDB" id="W9RRY2"/>
<evidence type="ECO:0000313" key="16">
    <source>
        <dbReference type="Proteomes" id="UP000030645"/>
    </source>
</evidence>
<evidence type="ECO:0000256" key="13">
    <source>
        <dbReference type="SAM" id="Phobius"/>
    </source>
</evidence>
<evidence type="ECO:0000256" key="3">
    <source>
        <dbReference type="ARBA" id="ARBA00022679"/>
    </source>
</evidence>
<evidence type="ECO:0000256" key="10">
    <source>
        <dbReference type="ARBA" id="ARBA00023136"/>
    </source>
</evidence>
<dbReference type="Gene3D" id="1.10.510.10">
    <property type="entry name" value="Transferase(Phosphotransferase) domain 1"/>
    <property type="match status" value="1"/>
</dbReference>
<comment type="subcellular location">
    <subcellularLocation>
        <location evidence="1">Membrane</location>
        <topology evidence="1">Single-pass type I membrane protein</topology>
    </subcellularLocation>
</comment>
<keyword evidence="10 13" id="KW-0472">Membrane</keyword>
<dbReference type="GO" id="GO:0004674">
    <property type="term" value="F:protein serine/threonine kinase activity"/>
    <property type="evidence" value="ECO:0007669"/>
    <property type="project" value="UniProtKB-KW"/>
</dbReference>
<evidence type="ECO:0000256" key="4">
    <source>
        <dbReference type="ARBA" id="ARBA00022692"/>
    </source>
</evidence>
<evidence type="ECO:0000259" key="14">
    <source>
        <dbReference type="PROSITE" id="PS50011"/>
    </source>
</evidence>
<keyword evidence="5" id="KW-0732">Signal</keyword>
<dbReference type="GO" id="GO:0016020">
    <property type="term" value="C:membrane"/>
    <property type="evidence" value="ECO:0007669"/>
    <property type="project" value="UniProtKB-SubCell"/>
</dbReference>
<dbReference type="InterPro" id="IPR011009">
    <property type="entry name" value="Kinase-like_dom_sf"/>
</dbReference>
<dbReference type="PROSITE" id="PS00108">
    <property type="entry name" value="PROTEIN_KINASE_ST"/>
    <property type="match status" value="1"/>
</dbReference>
<organism evidence="15 16">
    <name type="scientific">Morus notabilis</name>
    <dbReference type="NCBI Taxonomy" id="981085"/>
    <lineage>
        <taxon>Eukaryota</taxon>
        <taxon>Viridiplantae</taxon>
        <taxon>Streptophyta</taxon>
        <taxon>Embryophyta</taxon>
        <taxon>Tracheophyta</taxon>
        <taxon>Spermatophyta</taxon>
        <taxon>Magnoliopsida</taxon>
        <taxon>eudicotyledons</taxon>
        <taxon>Gunneridae</taxon>
        <taxon>Pentapetalae</taxon>
        <taxon>rosids</taxon>
        <taxon>fabids</taxon>
        <taxon>Rosales</taxon>
        <taxon>Moraceae</taxon>
        <taxon>Moreae</taxon>
        <taxon>Morus</taxon>
    </lineage>
</organism>
<keyword evidence="15" id="KW-0675">Receptor</keyword>
<dbReference type="FunFam" id="3.30.200.20:FF:000178">
    <property type="entry name" value="serine/threonine-protein kinase PBS1-like"/>
    <property type="match status" value="1"/>
</dbReference>
<evidence type="ECO:0000256" key="7">
    <source>
        <dbReference type="ARBA" id="ARBA00022777"/>
    </source>
</evidence>
<accession>W9RRY2</accession>
<keyword evidence="3" id="KW-0808">Transferase</keyword>
<dbReference type="PROSITE" id="PS00107">
    <property type="entry name" value="PROTEIN_KINASE_ATP"/>
    <property type="match status" value="1"/>
</dbReference>
<keyword evidence="4 13" id="KW-0812">Transmembrane</keyword>
<keyword evidence="6 12" id="KW-0547">Nucleotide-binding</keyword>
<evidence type="ECO:0000256" key="12">
    <source>
        <dbReference type="PROSITE-ProRule" id="PRU10141"/>
    </source>
</evidence>
<keyword evidence="9 13" id="KW-1133">Transmembrane helix</keyword>
<evidence type="ECO:0000256" key="6">
    <source>
        <dbReference type="ARBA" id="ARBA00022741"/>
    </source>
</evidence>
<dbReference type="InterPro" id="IPR000719">
    <property type="entry name" value="Prot_kinase_dom"/>
</dbReference>
<feature type="transmembrane region" description="Helical" evidence="13">
    <location>
        <begin position="233"/>
        <end position="251"/>
    </location>
</feature>
<dbReference type="FunFam" id="1.10.510.10:FF:000590">
    <property type="entry name" value="PR5-like receptor kinase"/>
    <property type="match status" value="1"/>
</dbReference>
<dbReference type="Gene3D" id="3.30.200.20">
    <property type="entry name" value="Phosphorylase Kinase, domain 1"/>
    <property type="match status" value="1"/>
</dbReference>
<dbReference type="PANTHER" id="PTHR27009">
    <property type="entry name" value="RUST RESISTANCE KINASE LR10-RELATED"/>
    <property type="match status" value="1"/>
</dbReference>
<keyword evidence="2" id="KW-0723">Serine/threonine-protein kinase</keyword>
<dbReference type="InterPro" id="IPR045874">
    <property type="entry name" value="LRK10/LRL21-25-like"/>
</dbReference>
<dbReference type="EMBL" id="KE345104">
    <property type="protein sequence ID" value="EXB93846.1"/>
    <property type="molecule type" value="Genomic_DNA"/>
</dbReference>
<evidence type="ECO:0000256" key="5">
    <source>
        <dbReference type="ARBA" id="ARBA00022729"/>
    </source>
</evidence>
<dbReference type="GO" id="GO:0005524">
    <property type="term" value="F:ATP binding"/>
    <property type="evidence" value="ECO:0007669"/>
    <property type="project" value="UniProtKB-UniRule"/>
</dbReference>
<feature type="domain" description="Protein kinase" evidence="14">
    <location>
        <begin position="288"/>
        <end position="576"/>
    </location>
</feature>
<dbReference type="SUPFAM" id="SSF56112">
    <property type="entry name" value="Protein kinase-like (PK-like)"/>
    <property type="match status" value="1"/>
</dbReference>
<dbReference type="InterPro" id="IPR025287">
    <property type="entry name" value="WAK_GUB"/>
</dbReference>
<keyword evidence="8 12" id="KW-0067">ATP-binding</keyword>
<evidence type="ECO:0000256" key="1">
    <source>
        <dbReference type="ARBA" id="ARBA00004479"/>
    </source>
</evidence>
<name>W9RRY2_9ROSA</name>
<feature type="transmembrane region" description="Helical" evidence="13">
    <location>
        <begin position="12"/>
        <end position="29"/>
    </location>
</feature>
<keyword evidence="16" id="KW-1185">Reference proteome</keyword>
<evidence type="ECO:0000256" key="11">
    <source>
        <dbReference type="ARBA" id="ARBA00023180"/>
    </source>
</evidence>
<evidence type="ECO:0000256" key="9">
    <source>
        <dbReference type="ARBA" id="ARBA00022989"/>
    </source>
</evidence>
<dbReference type="InterPro" id="IPR001245">
    <property type="entry name" value="Ser-Thr/Tyr_kinase_cat_dom"/>
</dbReference>
<evidence type="ECO:0000313" key="15">
    <source>
        <dbReference type="EMBL" id="EXB93846.1"/>
    </source>
</evidence>
<sequence length="604" mass="68692">MAEISGSSQMAISSLHLFVLIVNIVKVIVASQDDRTKSSWCGKQLIPIKFPFRLRDSQPKSYCRTDLDLFCTSKNETVLHLPFVPINFYVSGIDYHSQKIGVYIPDDQWSRKNPGLEFINLSSSPFRFTHGFSHVTLLNCPSQPSRSGIPCRPGGHSHSICAVFSNSHIEYYRQFVSCSKMYDFGAPVDPNDMSKLMGPFSLTWYYEEQHKNENGSGQEFKCQNRVQQRKGSTAGSFVILMMVVIAILYAYPSDKDAENRLRIEKFLEEYRVFQPSRYSYADIKRITNKFQKKLGQGAYGTVFKGKLSNDILVAVKVLDNNTRGNRVEFINEVATMGRIHHVNVARLVGYCADGLRRALVYEFLPNGSLEKYLSSKASNKKCSLSWEKLQQIALGIAKGIEYLHQGCDQRILHFDIKPRNILLDRNFIPKIADFGLAKLCSKDTSIVSMTTARGTKGYIAPEVFSRNFGNVSYKSDVYSFGMLLLEMVKGSWKYNSGWKVENADEIYYPEWIYNMLEEGELMIKIQEEPDSKIAKKLALVGLWCIQWHPVSRPTMKFVVQMLEAGEELTMPPNPFASVGLTNPNNKIPTRVPMAMELETIDERV</sequence>
<dbReference type="Proteomes" id="UP000030645">
    <property type="component" value="Unassembled WGS sequence"/>
</dbReference>
<evidence type="ECO:0000256" key="8">
    <source>
        <dbReference type="ARBA" id="ARBA00022840"/>
    </source>
</evidence>
<evidence type="ECO:0000256" key="2">
    <source>
        <dbReference type="ARBA" id="ARBA00022527"/>
    </source>
</evidence>
<keyword evidence="11" id="KW-0325">Glycoprotein</keyword>
<dbReference type="PROSITE" id="PS50011">
    <property type="entry name" value="PROTEIN_KINASE_DOM"/>
    <property type="match status" value="1"/>
</dbReference>